<evidence type="ECO:0000313" key="3">
    <source>
        <dbReference type="Proteomes" id="UP000277294"/>
    </source>
</evidence>
<evidence type="ECO:0000313" key="2">
    <source>
        <dbReference type="EMBL" id="VCU72478.1"/>
    </source>
</evidence>
<protein>
    <submittedName>
        <fullName evidence="2">Outer membrane efflux protein</fullName>
    </submittedName>
</protein>
<dbReference type="PANTHER" id="PTHR30203">
    <property type="entry name" value="OUTER MEMBRANE CATION EFFLUX PROTEIN"/>
    <property type="match status" value="1"/>
</dbReference>
<dbReference type="EMBL" id="UWPJ01000039">
    <property type="protein sequence ID" value="VCU72478.1"/>
    <property type="molecule type" value="Genomic_DNA"/>
</dbReference>
<dbReference type="PANTHER" id="PTHR30203:SF24">
    <property type="entry name" value="BLR4935 PROTEIN"/>
    <property type="match status" value="1"/>
</dbReference>
<feature type="chain" id="PRO_5017931324" evidence="1">
    <location>
        <begin position="31"/>
        <end position="467"/>
    </location>
</feature>
<dbReference type="InterPro" id="IPR010131">
    <property type="entry name" value="MdtP/NodT-like"/>
</dbReference>
<keyword evidence="3" id="KW-1185">Reference proteome</keyword>
<dbReference type="RefSeq" id="WP_124082016.1">
    <property type="nucleotide sequence ID" value="NZ_UWPJ01000039.1"/>
</dbReference>
<dbReference type="SUPFAM" id="SSF56954">
    <property type="entry name" value="Outer membrane efflux proteins (OEP)"/>
    <property type="match status" value="1"/>
</dbReference>
<dbReference type="GO" id="GO:0015562">
    <property type="term" value="F:efflux transmembrane transporter activity"/>
    <property type="evidence" value="ECO:0007669"/>
    <property type="project" value="InterPro"/>
</dbReference>
<gene>
    <name evidence="2" type="ORF">PIGHUM_04577</name>
</gene>
<proteinExistence type="predicted"/>
<dbReference type="Gene3D" id="1.20.1600.10">
    <property type="entry name" value="Outer membrane efflux proteins (OEP)"/>
    <property type="match status" value="1"/>
</dbReference>
<reference evidence="2 3" key="1">
    <citation type="submission" date="2018-10" db="EMBL/GenBank/DDBJ databases">
        <authorList>
            <person name="Criscuolo A."/>
        </authorList>
    </citation>
    <scope>NUCLEOTIDE SEQUENCE [LARGE SCALE GENOMIC DNA]</scope>
    <source>
        <strain evidence="2">DnA1</strain>
    </source>
</reference>
<dbReference type="Proteomes" id="UP000277294">
    <property type="component" value="Unassembled WGS sequence"/>
</dbReference>
<dbReference type="PROSITE" id="PS51257">
    <property type="entry name" value="PROKAR_LIPOPROTEIN"/>
    <property type="match status" value="1"/>
</dbReference>
<name>A0A3P4B9R3_9BURK</name>
<accession>A0A3P4B9R3</accession>
<sequence>MSRVHRAARTLRVAAAVGCLIGLGACASFSDDGGFGPVRGIASERLSKEVAWARTDAERQELDGRVAELLARPLSADDAVQLALLNNRTLQASFYELGISEAALVQAGRLPNPGFSFGRTTRGSEIELERGVQFNLAGLLTLPMRQRIAARQFQQAQRDAALRVVELAGSARIAYYEALAARETVRYRKQVMEAAEAGAELARRMATTGNWNRLLQAREQGFYADAALNLAQAQQAETASRERLVRLLGLWGDQLDFRLPERLPDLPGEVSDRPGVERFALAQRLDVESARLTTLRTADDLGLTRATRVVNVLELGALYNTSNEEPAKRGFEVAVELPLFDWGQARVARSRAVYMQSLQRAAQIAIDARSEVRQAYAAYRSAYDIARHVRDEIVPIRQRIAEENLLRYNGMLIGVFELLADARAQIASVESYIAALRDFWIAQADLEQAMLGRPALPALAASAAAAD</sequence>
<organism evidence="2 3">
    <name type="scientific">Pigmentiphaga humi</name>
    <dbReference type="NCBI Taxonomy" id="2478468"/>
    <lineage>
        <taxon>Bacteria</taxon>
        <taxon>Pseudomonadati</taxon>
        <taxon>Pseudomonadota</taxon>
        <taxon>Betaproteobacteria</taxon>
        <taxon>Burkholderiales</taxon>
        <taxon>Alcaligenaceae</taxon>
        <taxon>Pigmentiphaga</taxon>
    </lineage>
</organism>
<feature type="signal peptide" evidence="1">
    <location>
        <begin position="1"/>
        <end position="30"/>
    </location>
</feature>
<dbReference type="OrthoDB" id="8554634at2"/>
<keyword evidence="1" id="KW-0732">Signal</keyword>
<dbReference type="AlphaFoldDB" id="A0A3P4B9R3"/>
<evidence type="ECO:0000256" key="1">
    <source>
        <dbReference type="SAM" id="SignalP"/>
    </source>
</evidence>